<organism evidence="2 3">
    <name type="scientific">Noviherbaspirillum pedocola</name>
    <dbReference type="NCBI Taxonomy" id="2801341"/>
    <lineage>
        <taxon>Bacteria</taxon>
        <taxon>Pseudomonadati</taxon>
        <taxon>Pseudomonadota</taxon>
        <taxon>Betaproteobacteria</taxon>
        <taxon>Burkholderiales</taxon>
        <taxon>Oxalobacteraceae</taxon>
        <taxon>Noviherbaspirillum</taxon>
    </lineage>
</organism>
<dbReference type="InterPro" id="IPR036477">
    <property type="entry name" value="Formyl_transf_N_sf"/>
</dbReference>
<protein>
    <recommendedName>
        <fullName evidence="1">Formyl transferase N-terminal domain-containing protein</fullName>
    </recommendedName>
</protein>
<dbReference type="Pfam" id="PF00551">
    <property type="entry name" value="Formyl_trans_N"/>
    <property type="match status" value="1"/>
</dbReference>
<dbReference type="EMBL" id="JAEPBG010000027">
    <property type="protein sequence ID" value="MBK4738792.1"/>
    <property type="molecule type" value="Genomic_DNA"/>
</dbReference>
<sequence length="311" mass="35728">MFSDSRFALLHRMDFKATRRMNMSRRIRTLFIGNRPAIFHSLIRNENIELVEVLATDRSLLDIDDYAGSISLLAASGEKQKVVNAMMNCDYELLVSAGCPYVLPVEKCSEEKICINSHPSVLPLGRGKHPINECLLSGHKVAGSTLHYLSRELDEGDIIHQKSFELSEDIDLDILYSFIFDFECEVFEEGLQKLIDTNFDFRGRPQTGVSSYYSRQDADMVFDVRTGDIDDLLRKTRAFSSRNLGIRVSLGDTRIRVHKASRIHNRFLQERYRHCEPGSVAINRESVLIVRMQDGLVRFDAWWRDTDIDSL</sequence>
<evidence type="ECO:0000259" key="1">
    <source>
        <dbReference type="Pfam" id="PF00551"/>
    </source>
</evidence>
<proteinExistence type="predicted"/>
<feature type="domain" description="Formyl transferase N-terminal" evidence="1">
    <location>
        <begin position="76"/>
        <end position="187"/>
    </location>
</feature>
<dbReference type="SUPFAM" id="SSF53328">
    <property type="entry name" value="Formyltransferase"/>
    <property type="match status" value="1"/>
</dbReference>
<accession>A0A934W8L8</accession>
<dbReference type="Proteomes" id="UP000622890">
    <property type="component" value="Unassembled WGS sequence"/>
</dbReference>
<dbReference type="RefSeq" id="WP_200598165.1">
    <property type="nucleotide sequence ID" value="NZ_JAEPBG010000027.1"/>
</dbReference>
<keyword evidence="3" id="KW-1185">Reference proteome</keyword>
<dbReference type="InterPro" id="IPR002376">
    <property type="entry name" value="Formyl_transf_N"/>
</dbReference>
<evidence type="ECO:0000313" key="3">
    <source>
        <dbReference type="Proteomes" id="UP000622890"/>
    </source>
</evidence>
<name>A0A934W8L8_9BURK</name>
<gene>
    <name evidence="2" type="ORF">JJB74_29625</name>
</gene>
<dbReference type="AlphaFoldDB" id="A0A934W8L8"/>
<comment type="caution">
    <text evidence="2">The sequence shown here is derived from an EMBL/GenBank/DDBJ whole genome shotgun (WGS) entry which is preliminary data.</text>
</comment>
<dbReference type="PANTHER" id="PTHR11138">
    <property type="entry name" value="METHIONYL-TRNA FORMYLTRANSFERASE"/>
    <property type="match status" value="1"/>
</dbReference>
<dbReference type="GO" id="GO:0004479">
    <property type="term" value="F:methionyl-tRNA formyltransferase activity"/>
    <property type="evidence" value="ECO:0007669"/>
    <property type="project" value="TreeGrafter"/>
</dbReference>
<reference evidence="2" key="1">
    <citation type="submission" date="2021-01" db="EMBL/GenBank/DDBJ databases">
        <title>Genome sequence of strain Noviherbaspirillum sp. DKR-6.</title>
        <authorList>
            <person name="Chaudhary D.K."/>
        </authorList>
    </citation>
    <scope>NUCLEOTIDE SEQUENCE</scope>
    <source>
        <strain evidence="2">DKR-6</strain>
    </source>
</reference>
<evidence type="ECO:0000313" key="2">
    <source>
        <dbReference type="EMBL" id="MBK4738792.1"/>
    </source>
</evidence>
<dbReference type="PANTHER" id="PTHR11138:SF5">
    <property type="entry name" value="METHIONYL-TRNA FORMYLTRANSFERASE, MITOCHONDRIAL"/>
    <property type="match status" value="1"/>
</dbReference>
<dbReference type="Gene3D" id="3.40.50.12230">
    <property type="match status" value="1"/>
</dbReference>